<evidence type="ECO:0000313" key="3">
    <source>
        <dbReference type="EMBL" id="AFN39117.1"/>
    </source>
</evidence>
<proteinExistence type="predicted"/>
<feature type="compositionally biased region" description="Basic and acidic residues" evidence="2">
    <location>
        <begin position="56"/>
        <end position="69"/>
    </location>
</feature>
<dbReference type="KEGG" id="vg:14296465"/>
<reference evidence="3 4" key="1">
    <citation type="submission" date="2012-05" db="EMBL/GenBank/DDBJ databases">
        <title>Complete genome of the Bcep22-like bacteriophage BcepMigl.</title>
        <authorList>
            <person name="Gill J.J."/>
            <person name="Migl D.M."/>
            <person name="Summer E.J."/>
            <person name="Gonzlaez C.F."/>
            <person name="Young R."/>
        </authorList>
    </citation>
    <scope>NUCLEOTIDE SEQUENCE [LARGE SCALE GENOMIC DNA]</scope>
</reference>
<dbReference type="GeneID" id="14296465"/>
<keyword evidence="1" id="KW-0175">Coiled coil</keyword>
<name>I6X6T3_9CAUD</name>
<protein>
    <recommendedName>
        <fullName evidence="5">Scaffolding protein</fullName>
    </recommendedName>
</protein>
<evidence type="ECO:0000256" key="1">
    <source>
        <dbReference type="SAM" id="Coils"/>
    </source>
</evidence>
<feature type="compositionally biased region" description="Basic and acidic residues" evidence="2">
    <location>
        <begin position="39"/>
        <end position="49"/>
    </location>
</feature>
<dbReference type="EMBL" id="JX104231">
    <property type="protein sequence ID" value="AFN39117.1"/>
    <property type="molecule type" value="Genomic_DNA"/>
</dbReference>
<keyword evidence="4" id="KW-1185">Reference proteome</keyword>
<evidence type="ECO:0000313" key="4">
    <source>
        <dbReference type="Proteomes" id="UP000009014"/>
    </source>
</evidence>
<feature type="region of interest" description="Disordered" evidence="2">
    <location>
        <begin position="1"/>
        <end position="102"/>
    </location>
</feature>
<feature type="compositionally biased region" description="Low complexity" evidence="2">
    <location>
        <begin position="70"/>
        <end position="89"/>
    </location>
</feature>
<sequence>MSGYSDEDLAGLTDEERAALLDDDGGGEGGGSGDDNDDDANKGGGDDGAKSGTTDDANKGGDDGKKPADDAAAAGKTDDAAAAAAASDDAGGKKGADDAAPAAKPTIVPLLVAEAPADAEAKLKEIGEKKVTLVEQFDNGDITAKEYQTQLDALNKDERSLERAIDKAQTATEMRQQQEMNAWLGEVNEFTSKVHPEYGQSRARWMALDTFVKEIGSDPANANLTGPAILAKAHEMVVADLGEATPKADAGKKDDGKKDDKAGKPLKGAKIEPPPTLGKVPASDNADIDSGRWTALDRLQETDPEAHEEKLMKMSAADRDAYLAARG</sequence>
<feature type="region of interest" description="Disordered" evidence="2">
    <location>
        <begin position="242"/>
        <end position="291"/>
    </location>
</feature>
<dbReference type="Proteomes" id="UP000009014">
    <property type="component" value="Segment"/>
</dbReference>
<dbReference type="OrthoDB" id="10870at10239"/>
<accession>I6X6T3</accession>
<evidence type="ECO:0000256" key="2">
    <source>
        <dbReference type="SAM" id="MobiDB-lite"/>
    </source>
</evidence>
<organism evidence="3 4">
    <name type="scientific">Burkholderia phage BcepMigl</name>
    <dbReference type="NCBI Taxonomy" id="2886899"/>
    <lineage>
        <taxon>Viruses</taxon>
        <taxon>Duplodnaviria</taxon>
        <taxon>Heunggongvirae</taxon>
        <taxon>Uroviricota</taxon>
        <taxon>Caudoviricetes</taxon>
        <taxon>Lessievirus</taxon>
        <taxon>Lessievirus bcepmigl</taxon>
    </lineage>
</organism>
<evidence type="ECO:0008006" key="5">
    <source>
        <dbReference type="Google" id="ProtNLM"/>
    </source>
</evidence>
<gene>
    <name evidence="3" type="ORF">BcepMigl_gp48</name>
</gene>
<feature type="compositionally biased region" description="Basic and acidic residues" evidence="2">
    <location>
        <begin position="249"/>
        <end position="263"/>
    </location>
</feature>
<dbReference type="RefSeq" id="YP_007236794.1">
    <property type="nucleotide sequence ID" value="NC_019917.1"/>
</dbReference>
<feature type="coiled-coil region" evidence="1">
    <location>
        <begin position="144"/>
        <end position="181"/>
    </location>
</feature>